<name>B4VXQ9_9CYAN</name>
<accession>B4VXQ9</accession>
<organism evidence="2 3">
    <name type="scientific">Coleofasciculus chthonoplastes PCC 7420</name>
    <dbReference type="NCBI Taxonomy" id="118168"/>
    <lineage>
        <taxon>Bacteria</taxon>
        <taxon>Bacillati</taxon>
        <taxon>Cyanobacteriota</taxon>
        <taxon>Cyanophyceae</taxon>
        <taxon>Coleofasciculales</taxon>
        <taxon>Coleofasciculaceae</taxon>
        <taxon>Coleofasciculus</taxon>
    </lineage>
</organism>
<protein>
    <submittedName>
        <fullName evidence="2">Uncharacterized protein</fullName>
    </submittedName>
</protein>
<feature type="region of interest" description="Disordered" evidence="1">
    <location>
        <begin position="24"/>
        <end position="45"/>
    </location>
</feature>
<reference evidence="2 3" key="1">
    <citation type="submission" date="2008-07" db="EMBL/GenBank/DDBJ databases">
        <authorList>
            <person name="Tandeau de Marsac N."/>
            <person name="Ferriera S."/>
            <person name="Johnson J."/>
            <person name="Kravitz S."/>
            <person name="Beeson K."/>
            <person name="Sutton G."/>
            <person name="Rogers Y.-H."/>
            <person name="Friedman R."/>
            <person name="Frazier M."/>
            <person name="Venter J.C."/>
        </authorList>
    </citation>
    <scope>NUCLEOTIDE SEQUENCE [LARGE SCALE GENOMIC DNA]</scope>
    <source>
        <strain evidence="2 3">PCC 7420</strain>
    </source>
</reference>
<proteinExistence type="predicted"/>
<dbReference type="HOGENOM" id="CLU_3198431_0_0_3"/>
<dbReference type="Proteomes" id="UP000003835">
    <property type="component" value="Unassembled WGS sequence"/>
</dbReference>
<evidence type="ECO:0000313" key="2">
    <source>
        <dbReference type="EMBL" id="EDX73408.1"/>
    </source>
</evidence>
<dbReference type="STRING" id="118168.MC7420_1204"/>
<dbReference type="EMBL" id="DS989858">
    <property type="protein sequence ID" value="EDX73408.1"/>
    <property type="molecule type" value="Genomic_DNA"/>
</dbReference>
<gene>
    <name evidence="2" type="ORF">MC7420_1204</name>
</gene>
<keyword evidence="3" id="KW-1185">Reference proteome</keyword>
<evidence type="ECO:0000313" key="3">
    <source>
        <dbReference type="Proteomes" id="UP000003835"/>
    </source>
</evidence>
<dbReference type="AlphaFoldDB" id="B4VXQ9"/>
<sequence>MGFRKNCSSIEIWKMRVTRARVSHQQVPEAAGSKHRNATPDKYFG</sequence>
<evidence type="ECO:0000256" key="1">
    <source>
        <dbReference type="SAM" id="MobiDB-lite"/>
    </source>
</evidence>